<gene>
    <name evidence="3" type="ORF">SAMN02745130_03550</name>
</gene>
<evidence type="ECO:0000259" key="2">
    <source>
        <dbReference type="Pfam" id="PF26109"/>
    </source>
</evidence>
<evidence type="ECO:0000313" key="4">
    <source>
        <dbReference type="Proteomes" id="UP000190460"/>
    </source>
</evidence>
<dbReference type="InterPro" id="IPR059019">
    <property type="entry name" value="WHD_CapW"/>
</dbReference>
<dbReference type="EMBL" id="FUYB01000024">
    <property type="protein sequence ID" value="SKA93620.1"/>
    <property type="molecule type" value="Genomic_DNA"/>
</dbReference>
<organism evidence="3 4">
    <name type="scientific">Thiothrix eikelboomii</name>
    <dbReference type="NCBI Taxonomy" id="92487"/>
    <lineage>
        <taxon>Bacteria</taxon>
        <taxon>Pseudomonadati</taxon>
        <taxon>Pseudomonadota</taxon>
        <taxon>Gammaproteobacteria</taxon>
        <taxon>Thiotrichales</taxon>
        <taxon>Thiotrichaceae</taxon>
        <taxon>Thiothrix</taxon>
    </lineage>
</organism>
<dbReference type="Proteomes" id="UP000190460">
    <property type="component" value="Unassembled WGS sequence"/>
</dbReference>
<sequence>MNRDTFRRFAYIETCLYWGEGITASHLARTFEITRQNAQKCLNAYRILHPEQMVYQPSLKRHIATNHFQVNYINNKPEIYLDYLRGNQLAAYYWAEDEWTDLPIYDVDRLFRTYLDSTYIKQVLSAIRRQRTLTIHYQSKSQHYQLTISPNRLVYASRRYHIRAYCHNWERYVDVVFSRLIQVSEGFEEWVSDADDHEWHTSLKLNFTPNPDLPQQLRQTLLADYHLADGIHTITTCKALKPYVLREMERIDWRHHIKLWIVV</sequence>
<accession>A0A1T4XVR8</accession>
<dbReference type="RefSeq" id="WP_078923987.1">
    <property type="nucleotide sequence ID" value="NZ_FUYB01000024.1"/>
</dbReference>
<evidence type="ECO:0000259" key="1">
    <source>
        <dbReference type="Pfam" id="PF13280"/>
    </source>
</evidence>
<dbReference type="InterPro" id="IPR026881">
    <property type="entry name" value="WYL_dom"/>
</dbReference>
<dbReference type="Pfam" id="PF13280">
    <property type="entry name" value="WYL"/>
    <property type="match status" value="1"/>
</dbReference>
<proteinExistence type="predicted"/>
<dbReference type="AlphaFoldDB" id="A0A1T4XVR8"/>
<dbReference type="STRING" id="92487.SAMN02745130_03550"/>
<dbReference type="PROSITE" id="PS52050">
    <property type="entry name" value="WYL"/>
    <property type="match status" value="1"/>
</dbReference>
<dbReference type="OrthoDB" id="6400324at2"/>
<feature type="domain" description="DNA-binding transcriptional repressor CapW winged helix-turn-helix" evidence="2">
    <location>
        <begin position="4"/>
        <end position="85"/>
    </location>
</feature>
<evidence type="ECO:0000313" key="3">
    <source>
        <dbReference type="EMBL" id="SKA93620.1"/>
    </source>
</evidence>
<keyword evidence="4" id="KW-1185">Reference proteome</keyword>
<feature type="domain" description="WYL" evidence="1">
    <location>
        <begin position="120"/>
        <end position="171"/>
    </location>
</feature>
<protein>
    <submittedName>
        <fullName evidence="3">WYL domain-containing protein</fullName>
    </submittedName>
</protein>
<dbReference type="Pfam" id="PF26109">
    <property type="entry name" value="WHD_BrxR"/>
    <property type="match status" value="1"/>
</dbReference>
<reference evidence="3 4" key="1">
    <citation type="submission" date="2017-02" db="EMBL/GenBank/DDBJ databases">
        <authorList>
            <person name="Peterson S.W."/>
        </authorList>
    </citation>
    <scope>NUCLEOTIDE SEQUENCE [LARGE SCALE GENOMIC DNA]</scope>
    <source>
        <strain evidence="3 4">ATCC 49788</strain>
    </source>
</reference>
<name>A0A1T4XVR8_9GAMM</name>